<feature type="domain" description="SGF29 C-terminal" evidence="7">
    <location>
        <begin position="124"/>
        <end position="268"/>
    </location>
</feature>
<sequence>MSSPDIGKILDNSKELDRLRKEQEEVLLEINKMHKKLQTTPEVVEKPGDDSLSRLKMLYTRAKDLSESEVNISNQLLGQLDALILTGPPGQQRRRIEGSEQKKKRMKADSDVSRLTPSMRNHLDALASLKGEQVAARVTLEDADKDEWFIVKVTHFDRETREFEVLDEEPGDDEEGGGQRKYKLPMSHIIPFPKRNDPSSAQEFPAGKHVLAVYPSTTALYKATVVQARKRKTDDYILEFDDDEEDGSLPQRSVPFHRVVALPEGHRQ</sequence>
<dbReference type="STRING" id="49390.A0A068V736"/>
<keyword evidence="2" id="KW-0156">Chromatin regulator</keyword>
<dbReference type="GO" id="GO:0009651">
    <property type="term" value="P:response to salt stress"/>
    <property type="evidence" value="ECO:0007669"/>
    <property type="project" value="UniProtKB-ARBA"/>
</dbReference>
<dbReference type="GO" id="GO:0005634">
    <property type="term" value="C:nucleus"/>
    <property type="evidence" value="ECO:0007669"/>
    <property type="project" value="UniProtKB-SubCell"/>
</dbReference>
<feature type="compositionally biased region" description="Basic and acidic residues" evidence="6">
    <location>
        <begin position="94"/>
        <end position="112"/>
    </location>
</feature>
<dbReference type="CDD" id="cd20394">
    <property type="entry name" value="Tudor_SGF29_rpt2"/>
    <property type="match status" value="1"/>
</dbReference>
<dbReference type="CDD" id="cd20393">
    <property type="entry name" value="Tudor_SGF29_rpt1"/>
    <property type="match status" value="1"/>
</dbReference>
<dbReference type="GO" id="GO:0000124">
    <property type="term" value="C:SAGA complex"/>
    <property type="evidence" value="ECO:0007669"/>
    <property type="project" value="InterPro"/>
</dbReference>
<dbReference type="GO" id="GO:0006325">
    <property type="term" value="P:chromatin organization"/>
    <property type="evidence" value="ECO:0007669"/>
    <property type="project" value="UniProtKB-KW"/>
</dbReference>
<dbReference type="FunFam" id="2.30.30.140:FF:000061">
    <property type="entry name" value="SAGA-associated factor 29 isoform X6"/>
    <property type="match status" value="1"/>
</dbReference>
<evidence type="ECO:0000256" key="4">
    <source>
        <dbReference type="ARBA" id="ARBA00023163"/>
    </source>
</evidence>
<keyword evidence="3" id="KW-0805">Transcription regulation</keyword>
<organism evidence="8 9">
    <name type="scientific">Coffea canephora</name>
    <name type="common">Robusta coffee</name>
    <dbReference type="NCBI Taxonomy" id="49390"/>
    <lineage>
        <taxon>Eukaryota</taxon>
        <taxon>Viridiplantae</taxon>
        <taxon>Streptophyta</taxon>
        <taxon>Embryophyta</taxon>
        <taxon>Tracheophyta</taxon>
        <taxon>Spermatophyta</taxon>
        <taxon>Magnoliopsida</taxon>
        <taxon>eudicotyledons</taxon>
        <taxon>Gunneridae</taxon>
        <taxon>Pentapetalae</taxon>
        <taxon>asterids</taxon>
        <taxon>lamiids</taxon>
        <taxon>Gentianales</taxon>
        <taxon>Rubiaceae</taxon>
        <taxon>Ixoroideae</taxon>
        <taxon>Gardenieae complex</taxon>
        <taxon>Bertiereae - Coffeeae clade</taxon>
        <taxon>Coffeeae</taxon>
        <taxon>Coffea</taxon>
    </lineage>
</organism>
<dbReference type="PhylomeDB" id="A0A068V736"/>
<dbReference type="Proteomes" id="UP000295252">
    <property type="component" value="Chromosome IX"/>
</dbReference>
<dbReference type="PANTHER" id="PTHR21539:SF0">
    <property type="entry name" value="SAGA-ASSOCIATED FACTOR 29"/>
    <property type="match status" value="1"/>
</dbReference>
<evidence type="ECO:0000259" key="7">
    <source>
        <dbReference type="PROSITE" id="PS51518"/>
    </source>
</evidence>
<dbReference type="OrthoDB" id="10265994at2759"/>
<keyword evidence="9" id="KW-1185">Reference proteome</keyword>
<evidence type="ECO:0000256" key="3">
    <source>
        <dbReference type="ARBA" id="ARBA00023015"/>
    </source>
</evidence>
<evidence type="ECO:0000313" key="8">
    <source>
        <dbReference type="EMBL" id="CDP16615.1"/>
    </source>
</evidence>
<proteinExistence type="predicted"/>
<accession>A0A068V736</accession>
<dbReference type="InterPro" id="IPR047288">
    <property type="entry name" value="Tudor_SGF29_rpt1"/>
</dbReference>
<dbReference type="InterPro" id="IPR037802">
    <property type="entry name" value="SGF29"/>
</dbReference>
<dbReference type="Pfam" id="PF07039">
    <property type="entry name" value="SGF29_Tudor"/>
    <property type="match status" value="1"/>
</dbReference>
<dbReference type="FunFam" id="2.30.30.140:FF:000052">
    <property type="entry name" value="SAGA-associated factor 29 isoform X6"/>
    <property type="match status" value="1"/>
</dbReference>
<dbReference type="FunCoup" id="A0A068V736">
    <property type="interactions" value="1604"/>
</dbReference>
<dbReference type="Gramene" id="CDP16615">
    <property type="protein sequence ID" value="CDP16615"/>
    <property type="gene ID" value="GSCOC_T00019065001"/>
</dbReference>
<evidence type="ECO:0000313" key="9">
    <source>
        <dbReference type="Proteomes" id="UP000295252"/>
    </source>
</evidence>
<dbReference type="OMA" id="EPTYIAK"/>
<name>A0A068V736_COFCA</name>
<feature type="region of interest" description="Disordered" evidence="6">
    <location>
        <begin position="88"/>
        <end position="114"/>
    </location>
</feature>
<dbReference type="Gene3D" id="2.30.30.140">
    <property type="match status" value="2"/>
</dbReference>
<dbReference type="PROSITE" id="PS51518">
    <property type="entry name" value="SGF29_C"/>
    <property type="match status" value="1"/>
</dbReference>
<dbReference type="InterPro" id="IPR010750">
    <property type="entry name" value="SGF29_tudor-like_dom"/>
</dbReference>
<dbReference type="AlphaFoldDB" id="A0A068V736"/>
<evidence type="ECO:0000256" key="5">
    <source>
        <dbReference type="ARBA" id="ARBA00023242"/>
    </source>
</evidence>
<keyword evidence="5" id="KW-0539">Nucleus</keyword>
<dbReference type="InterPro" id="IPR047287">
    <property type="entry name" value="Tudor_SGF29_rpt2"/>
</dbReference>
<dbReference type="PANTHER" id="PTHR21539">
    <property type="entry name" value="SAGA-ASSOCIATED FACTOR 29"/>
    <property type="match status" value="1"/>
</dbReference>
<gene>
    <name evidence="8" type="ORF">GSCOC_T00019065001</name>
</gene>
<dbReference type="EMBL" id="HG739219">
    <property type="protein sequence ID" value="CDP16615.1"/>
    <property type="molecule type" value="Genomic_DNA"/>
</dbReference>
<evidence type="ECO:0000256" key="2">
    <source>
        <dbReference type="ARBA" id="ARBA00022853"/>
    </source>
</evidence>
<protein>
    <recommendedName>
        <fullName evidence="7">SGF29 C-terminal domain-containing protein</fullName>
    </recommendedName>
</protein>
<evidence type="ECO:0000256" key="6">
    <source>
        <dbReference type="SAM" id="MobiDB-lite"/>
    </source>
</evidence>
<evidence type="ECO:0000256" key="1">
    <source>
        <dbReference type="ARBA" id="ARBA00004123"/>
    </source>
</evidence>
<dbReference type="InParanoid" id="A0A068V736"/>
<keyword evidence="4" id="KW-0804">Transcription</keyword>
<comment type="subcellular location">
    <subcellularLocation>
        <location evidence="1">Nucleus</location>
    </subcellularLocation>
</comment>
<reference evidence="9" key="1">
    <citation type="journal article" date="2014" name="Science">
        <title>The coffee genome provides insight into the convergent evolution of caffeine biosynthesis.</title>
        <authorList>
            <person name="Denoeud F."/>
            <person name="Carretero-Paulet L."/>
            <person name="Dereeper A."/>
            <person name="Droc G."/>
            <person name="Guyot R."/>
            <person name="Pietrella M."/>
            <person name="Zheng C."/>
            <person name="Alberti A."/>
            <person name="Anthony F."/>
            <person name="Aprea G."/>
            <person name="Aury J.M."/>
            <person name="Bento P."/>
            <person name="Bernard M."/>
            <person name="Bocs S."/>
            <person name="Campa C."/>
            <person name="Cenci A."/>
            <person name="Combes M.C."/>
            <person name="Crouzillat D."/>
            <person name="Da Silva C."/>
            <person name="Daddiego L."/>
            <person name="De Bellis F."/>
            <person name="Dussert S."/>
            <person name="Garsmeur O."/>
            <person name="Gayraud T."/>
            <person name="Guignon V."/>
            <person name="Jahn K."/>
            <person name="Jamilloux V."/>
            <person name="Joet T."/>
            <person name="Labadie K."/>
            <person name="Lan T."/>
            <person name="Leclercq J."/>
            <person name="Lepelley M."/>
            <person name="Leroy T."/>
            <person name="Li L.T."/>
            <person name="Librado P."/>
            <person name="Lopez L."/>
            <person name="Munoz A."/>
            <person name="Noel B."/>
            <person name="Pallavicini A."/>
            <person name="Perrotta G."/>
            <person name="Poncet V."/>
            <person name="Pot D."/>
            <person name="Priyono X."/>
            <person name="Rigoreau M."/>
            <person name="Rouard M."/>
            <person name="Rozas J."/>
            <person name="Tranchant-Dubreuil C."/>
            <person name="VanBuren R."/>
            <person name="Zhang Q."/>
            <person name="Andrade A.C."/>
            <person name="Argout X."/>
            <person name="Bertrand B."/>
            <person name="de Kochko A."/>
            <person name="Graziosi G."/>
            <person name="Henry R.J."/>
            <person name="Jayarama X."/>
            <person name="Ming R."/>
            <person name="Nagai C."/>
            <person name="Rounsley S."/>
            <person name="Sankoff D."/>
            <person name="Giuliano G."/>
            <person name="Albert V.A."/>
            <person name="Wincker P."/>
            <person name="Lashermes P."/>
        </authorList>
    </citation>
    <scope>NUCLEOTIDE SEQUENCE [LARGE SCALE GENOMIC DNA]</scope>
    <source>
        <strain evidence="9">cv. DH200-94</strain>
    </source>
</reference>